<feature type="domain" description="Glycosyl hydrolase family 30 TIM-barrel" evidence="6">
    <location>
        <begin position="70"/>
        <end position="404"/>
    </location>
</feature>
<dbReference type="EMBL" id="JH930480">
    <property type="protein sequence ID" value="EKM49491.1"/>
    <property type="molecule type" value="Genomic_DNA"/>
</dbReference>
<evidence type="ECO:0000256" key="5">
    <source>
        <dbReference type="SAM" id="SignalP"/>
    </source>
</evidence>
<reference evidence="7 8" key="1">
    <citation type="journal article" date="2012" name="BMC Genomics">
        <title>Comparative genomics of the white-rot fungi, Phanerochaete carnosa and P. chrysosporium, to elucidate the genetic basis of the distinct wood types they colonize.</title>
        <authorList>
            <person name="Suzuki H."/>
            <person name="MacDonald J."/>
            <person name="Syed K."/>
            <person name="Salamov A."/>
            <person name="Hori C."/>
            <person name="Aerts A."/>
            <person name="Henrissat B."/>
            <person name="Wiebenga A."/>
            <person name="vanKuyk P.A."/>
            <person name="Barry K."/>
            <person name="Lindquist E."/>
            <person name="LaButti K."/>
            <person name="Lapidus A."/>
            <person name="Lucas S."/>
            <person name="Coutinho P."/>
            <person name="Gong Y."/>
            <person name="Samejima M."/>
            <person name="Mahadevan R."/>
            <person name="Abou-Zaid M."/>
            <person name="de Vries R.P."/>
            <person name="Igarashi K."/>
            <person name="Yadav J.S."/>
            <person name="Grigoriev I.V."/>
            <person name="Master E.R."/>
        </authorList>
    </citation>
    <scope>NUCLEOTIDE SEQUENCE [LARGE SCALE GENOMIC DNA]</scope>
    <source>
        <strain evidence="7 8">HHB-10118-sp</strain>
    </source>
</reference>
<evidence type="ECO:0000256" key="1">
    <source>
        <dbReference type="ARBA" id="ARBA00005382"/>
    </source>
</evidence>
<organism evidence="7 8">
    <name type="scientific">Phanerochaete carnosa (strain HHB-10118-sp)</name>
    <name type="common">White-rot fungus</name>
    <name type="synonym">Peniophora carnosa</name>
    <dbReference type="NCBI Taxonomy" id="650164"/>
    <lineage>
        <taxon>Eukaryota</taxon>
        <taxon>Fungi</taxon>
        <taxon>Dikarya</taxon>
        <taxon>Basidiomycota</taxon>
        <taxon>Agaricomycotina</taxon>
        <taxon>Agaricomycetes</taxon>
        <taxon>Polyporales</taxon>
        <taxon>Phanerochaetaceae</taxon>
        <taxon>Phanerochaete</taxon>
    </lineage>
</organism>
<dbReference type="Gene3D" id="2.60.40.1180">
    <property type="entry name" value="Golgi alpha-mannosidase II"/>
    <property type="match status" value="1"/>
</dbReference>
<comment type="similarity">
    <text evidence="1 4">Belongs to the glycosyl hydrolase 30 family.</text>
</comment>
<keyword evidence="8" id="KW-1185">Reference proteome</keyword>
<dbReference type="InterPro" id="IPR001139">
    <property type="entry name" value="Glyco_hydro_30"/>
</dbReference>
<dbReference type="AlphaFoldDB" id="K5UIX1"/>
<proteinExistence type="inferred from homology"/>
<evidence type="ECO:0000256" key="2">
    <source>
        <dbReference type="ARBA" id="ARBA00022729"/>
    </source>
</evidence>
<dbReference type="InterPro" id="IPR017853">
    <property type="entry name" value="GH"/>
</dbReference>
<feature type="signal peptide" evidence="5">
    <location>
        <begin position="1"/>
        <end position="19"/>
    </location>
</feature>
<dbReference type="GO" id="GO:0016020">
    <property type="term" value="C:membrane"/>
    <property type="evidence" value="ECO:0007669"/>
    <property type="project" value="GOC"/>
</dbReference>
<evidence type="ECO:0000313" key="8">
    <source>
        <dbReference type="Proteomes" id="UP000008370"/>
    </source>
</evidence>
<dbReference type="InterPro" id="IPR033453">
    <property type="entry name" value="Glyco_hydro_30_TIM-barrel"/>
</dbReference>
<keyword evidence="2 5" id="KW-0732">Signal</keyword>
<dbReference type="STRING" id="650164.K5UIX1"/>
<dbReference type="InParanoid" id="K5UIX1"/>
<dbReference type="Proteomes" id="UP000008370">
    <property type="component" value="Unassembled WGS sequence"/>
</dbReference>
<dbReference type="SUPFAM" id="SSF51445">
    <property type="entry name" value="(Trans)glycosidases"/>
    <property type="match status" value="1"/>
</dbReference>
<accession>K5UIX1</accession>
<evidence type="ECO:0000256" key="3">
    <source>
        <dbReference type="ARBA" id="ARBA00022801"/>
    </source>
</evidence>
<protein>
    <submittedName>
        <fullName evidence="7">Glycoside hydrolase family 30 protein</fullName>
    </submittedName>
</protein>
<dbReference type="PANTHER" id="PTHR11069:SF23">
    <property type="entry name" value="LYSOSOMAL ACID GLUCOSYLCERAMIDASE"/>
    <property type="match status" value="1"/>
</dbReference>
<gene>
    <name evidence="7" type="ORF">PHACADRAFT_264999</name>
</gene>
<sequence length="535" mass="58146">MRSFAAAVSFVALALPVATQQIYDIYATVWDRSQLFTYTNLGNNPINFVTPGAIGEADIVVNDAQVYQTIVGHGAALTDSSASLLNNVKTSDAATYWSILGYLFDPTDGNGGAGLSYIRVPLGASDFSASVYSYDDAAGDTSLTQFNINKAPSYVFSVLNDIQSINPYLKIHLLPWSPPGWMKDSGTMNGGNFLSQYISVYAEYLLKCLQGFQSHSITAYAIGVQNEPENNDSTYPSAIVTASQEAQVATALRTLMNNNGFTSTRIVGYDHNWNDAGGYPVQIMQQAPNAFSGVAFHCYSGNVTQQDTFHNQFPSKEIYFTECTGTYGSDWWSDIKWYMDNLYIGSVTHNSMAVLMWNLALDGNGDPETPGSNSCSPPCRPVVTISGTSYTVNQEFYAMAQASKAIVPKDVNGPFGQRIGVTVGGTLDWALVVGAYVTARVNPTDWLRYSLVVLNWDDSASTTWNPQPVTATIEFRGMQASYTFPVGVTTLWWYAPATSSSQGTFMNATAETEPMPASMNIAVEEQAPMIWGTGH</sequence>
<dbReference type="InterPro" id="IPR013780">
    <property type="entry name" value="Glyco_hydro_b"/>
</dbReference>
<feature type="chain" id="PRO_5003883915" evidence="5">
    <location>
        <begin position="20"/>
        <end position="535"/>
    </location>
</feature>
<dbReference type="Pfam" id="PF02055">
    <property type="entry name" value="Glyco_hydro_30"/>
    <property type="match status" value="1"/>
</dbReference>
<dbReference type="GO" id="GO:0006680">
    <property type="term" value="P:glucosylceramide catabolic process"/>
    <property type="evidence" value="ECO:0007669"/>
    <property type="project" value="TreeGrafter"/>
</dbReference>
<evidence type="ECO:0000313" key="7">
    <source>
        <dbReference type="EMBL" id="EKM49491.1"/>
    </source>
</evidence>
<dbReference type="HOGENOM" id="CLU_014379_2_0_1"/>
<dbReference type="GeneID" id="18918985"/>
<dbReference type="Gene3D" id="3.20.20.80">
    <property type="entry name" value="Glycosidases"/>
    <property type="match status" value="1"/>
</dbReference>
<dbReference type="GO" id="GO:0004348">
    <property type="term" value="F:glucosylceramidase activity"/>
    <property type="evidence" value="ECO:0007669"/>
    <property type="project" value="InterPro"/>
</dbReference>
<evidence type="ECO:0000259" key="6">
    <source>
        <dbReference type="Pfam" id="PF02055"/>
    </source>
</evidence>
<keyword evidence="3 4" id="KW-0378">Hydrolase</keyword>
<dbReference type="KEGG" id="pco:PHACADRAFT_264999"/>
<name>K5UIX1_PHACS</name>
<dbReference type="OrthoDB" id="2160638at2759"/>
<dbReference type="RefSeq" id="XP_007401560.1">
    <property type="nucleotide sequence ID" value="XM_007401498.1"/>
</dbReference>
<evidence type="ECO:0000256" key="4">
    <source>
        <dbReference type="RuleBase" id="RU361188"/>
    </source>
</evidence>
<dbReference type="PANTHER" id="PTHR11069">
    <property type="entry name" value="GLUCOSYLCERAMIDASE"/>
    <property type="match status" value="1"/>
</dbReference>
<keyword evidence="4" id="KW-0326">Glycosidase</keyword>